<comment type="caution">
    <text evidence="1">The sequence shown here is derived from an EMBL/GenBank/DDBJ whole genome shotgun (WGS) entry which is preliminary data.</text>
</comment>
<protein>
    <submittedName>
        <fullName evidence="1">Uncharacterized protein</fullName>
    </submittedName>
</protein>
<dbReference type="Proteomes" id="UP000887013">
    <property type="component" value="Unassembled WGS sequence"/>
</dbReference>
<accession>A0A8X6UC92</accession>
<proteinExistence type="predicted"/>
<dbReference type="EMBL" id="BMAW01123539">
    <property type="protein sequence ID" value="GFU03749.1"/>
    <property type="molecule type" value="Genomic_DNA"/>
</dbReference>
<dbReference type="AlphaFoldDB" id="A0A8X6UC92"/>
<keyword evidence="2" id="KW-1185">Reference proteome</keyword>
<evidence type="ECO:0000313" key="1">
    <source>
        <dbReference type="EMBL" id="GFU03749.1"/>
    </source>
</evidence>
<name>A0A8X6UC92_NEPPI</name>
<organism evidence="1 2">
    <name type="scientific">Nephila pilipes</name>
    <name type="common">Giant wood spider</name>
    <name type="synonym">Nephila maculata</name>
    <dbReference type="NCBI Taxonomy" id="299642"/>
    <lineage>
        <taxon>Eukaryota</taxon>
        <taxon>Metazoa</taxon>
        <taxon>Ecdysozoa</taxon>
        <taxon>Arthropoda</taxon>
        <taxon>Chelicerata</taxon>
        <taxon>Arachnida</taxon>
        <taxon>Araneae</taxon>
        <taxon>Araneomorphae</taxon>
        <taxon>Entelegynae</taxon>
        <taxon>Araneoidea</taxon>
        <taxon>Nephilidae</taxon>
        <taxon>Nephila</taxon>
    </lineage>
</organism>
<evidence type="ECO:0000313" key="2">
    <source>
        <dbReference type="Proteomes" id="UP000887013"/>
    </source>
</evidence>
<reference evidence="1" key="1">
    <citation type="submission" date="2020-08" db="EMBL/GenBank/DDBJ databases">
        <title>Multicomponent nature underlies the extraordinary mechanical properties of spider dragline silk.</title>
        <authorList>
            <person name="Kono N."/>
            <person name="Nakamura H."/>
            <person name="Mori M."/>
            <person name="Yoshida Y."/>
            <person name="Ohtoshi R."/>
            <person name="Malay A.D."/>
            <person name="Moran D.A.P."/>
            <person name="Tomita M."/>
            <person name="Numata K."/>
            <person name="Arakawa K."/>
        </authorList>
    </citation>
    <scope>NUCLEOTIDE SEQUENCE</scope>
</reference>
<sequence length="77" mass="8233">MVNPSTCSVTLALSAAPMHRNGHSMTRKLSVSSRPLGCLGRREFVLAYAPANGVAAYHVSGSNEEAIKLMYLVIISK</sequence>
<gene>
    <name evidence="1" type="ORF">NPIL_546371</name>
</gene>